<gene>
    <name evidence="3" type="ORF">M9Y10_013187</name>
</gene>
<feature type="transmembrane region" description="Helical" evidence="2">
    <location>
        <begin position="70"/>
        <end position="93"/>
    </location>
</feature>
<feature type="transmembrane region" description="Helical" evidence="2">
    <location>
        <begin position="37"/>
        <end position="58"/>
    </location>
</feature>
<organism evidence="3 4">
    <name type="scientific">Tritrichomonas musculus</name>
    <dbReference type="NCBI Taxonomy" id="1915356"/>
    <lineage>
        <taxon>Eukaryota</taxon>
        <taxon>Metamonada</taxon>
        <taxon>Parabasalia</taxon>
        <taxon>Tritrichomonadida</taxon>
        <taxon>Tritrichomonadidae</taxon>
        <taxon>Tritrichomonas</taxon>
    </lineage>
</organism>
<keyword evidence="2" id="KW-0472">Membrane</keyword>
<feature type="transmembrane region" description="Helical" evidence="2">
    <location>
        <begin position="125"/>
        <end position="145"/>
    </location>
</feature>
<proteinExistence type="predicted"/>
<keyword evidence="4" id="KW-1185">Reference proteome</keyword>
<evidence type="ECO:0000256" key="1">
    <source>
        <dbReference type="SAM" id="MobiDB-lite"/>
    </source>
</evidence>
<name>A0ABR2I7E7_9EUKA</name>
<feature type="region of interest" description="Disordered" evidence="1">
    <location>
        <begin position="155"/>
        <end position="177"/>
    </location>
</feature>
<keyword evidence="2" id="KW-0812">Transmembrane</keyword>
<comment type="caution">
    <text evidence="3">The sequence shown here is derived from an EMBL/GenBank/DDBJ whole genome shotgun (WGS) entry which is preliminary data.</text>
</comment>
<feature type="transmembrane region" description="Helical" evidence="2">
    <location>
        <begin position="262"/>
        <end position="283"/>
    </location>
</feature>
<protein>
    <recommendedName>
        <fullName evidence="5">Mannosyltransferase</fullName>
    </recommendedName>
</protein>
<dbReference type="PROSITE" id="PS51257">
    <property type="entry name" value="PROKAR_LIPOPROTEIN"/>
    <property type="match status" value="1"/>
</dbReference>
<keyword evidence="2" id="KW-1133">Transmembrane helix</keyword>
<evidence type="ECO:0000256" key="2">
    <source>
        <dbReference type="SAM" id="Phobius"/>
    </source>
</evidence>
<feature type="transmembrane region" description="Helical" evidence="2">
    <location>
        <begin position="356"/>
        <end position="378"/>
    </location>
</feature>
<feature type="transmembrane region" description="Helical" evidence="2">
    <location>
        <begin position="398"/>
        <end position="419"/>
    </location>
</feature>
<evidence type="ECO:0008006" key="5">
    <source>
        <dbReference type="Google" id="ProtNLM"/>
    </source>
</evidence>
<feature type="transmembrane region" description="Helical" evidence="2">
    <location>
        <begin position="232"/>
        <end position="250"/>
    </location>
</feature>
<feature type="transmembrane region" description="Helical" evidence="2">
    <location>
        <begin position="443"/>
        <end position="466"/>
    </location>
</feature>
<evidence type="ECO:0000313" key="4">
    <source>
        <dbReference type="Proteomes" id="UP001470230"/>
    </source>
</evidence>
<dbReference type="EMBL" id="JAPFFF010000019">
    <property type="protein sequence ID" value="KAK8858087.1"/>
    <property type="molecule type" value="Genomic_DNA"/>
</dbReference>
<feature type="transmembrane region" description="Helical" evidence="2">
    <location>
        <begin position="295"/>
        <end position="316"/>
    </location>
</feature>
<dbReference type="Proteomes" id="UP001470230">
    <property type="component" value="Unassembled WGS sequence"/>
</dbReference>
<evidence type="ECO:0000313" key="3">
    <source>
        <dbReference type="EMBL" id="KAK8858087.1"/>
    </source>
</evidence>
<sequence>MCYQCRARSQWITAYHSAILILSGCPSLRLAMIVPSIIVMTSFCFIYIFVVQAIINMANPRLTKSNSTPLFLPFVSLFLLLNLSGMGFFRWFYAVNRNHNFVDFVSVIGKDETTNWLHPILQYILSYRSSPFILHISSSIILLFMSEERCFKKKRSHSEDISNNNNQNDSNKKQSLPEYDNNNSIFDSENISAKPTDEFNENRYQIKQVQKQNEYSLIGTLLGLTVPLQHQGFFSIGMYVILYIIVEFVYSHIAKAVNKNKVNISLIFSNLNIPSIKLFFINFGNSCKADFIDTFFSPAIQKMIVCFAIISSVSLIQYRKTGMDLDWIHREVLWSDNIKQGSFFPSIVQWYSNLGLYPLFVLIFVWFFLDVLHIKFLLPTVPIFIIGNYISFQSVSKYNFLFFYPTWGLVSSIFVPIALQKLTNLNFVKTEENKKNKSVNEEIQGVFLGFSILFLLSCTLSSLMGINRQWKKKSPLWGDAEDNVADYIIHNTKKNDVFLTTEGSYDPVSLLAGRTSFKMSNFHLFAHNKVWFLYNDDIQKLRQNPNLGILPMITFYLEHSRRDNDMHLKKPDMNQSWSLCFRYESYNLYNRTIHEK</sequence>
<reference evidence="3 4" key="1">
    <citation type="submission" date="2024-04" db="EMBL/GenBank/DDBJ databases">
        <title>Tritrichomonas musculus Genome.</title>
        <authorList>
            <person name="Alves-Ferreira E."/>
            <person name="Grigg M."/>
            <person name="Lorenzi H."/>
            <person name="Galac M."/>
        </authorList>
    </citation>
    <scope>NUCLEOTIDE SEQUENCE [LARGE SCALE GENOMIC DNA]</scope>
    <source>
        <strain evidence="3 4">EAF2021</strain>
    </source>
</reference>
<accession>A0ABR2I7E7</accession>